<dbReference type="InterPro" id="IPR013328">
    <property type="entry name" value="6PGD_dom2"/>
</dbReference>
<comment type="caution">
    <text evidence="4">The sequence shown here is derived from an EMBL/GenBank/DDBJ whole genome shotgun (WGS) entry which is preliminary data.</text>
</comment>
<evidence type="ECO:0000256" key="1">
    <source>
        <dbReference type="ARBA" id="ARBA00005086"/>
    </source>
</evidence>
<protein>
    <recommendedName>
        <fullName evidence="3">3-hydroxyacyl-CoA dehydrogenase C-terminal domain-containing protein</fullName>
    </recommendedName>
</protein>
<dbReference type="InterPro" id="IPR008927">
    <property type="entry name" value="6-PGluconate_DH-like_C_sf"/>
</dbReference>
<dbReference type="EMBL" id="BMEX01000018">
    <property type="protein sequence ID" value="GGA55493.1"/>
    <property type="molecule type" value="Genomic_DNA"/>
</dbReference>
<reference evidence="5" key="1">
    <citation type="journal article" date="2019" name="Int. J. Syst. Evol. Microbiol.">
        <title>The Global Catalogue of Microorganisms (GCM) 10K type strain sequencing project: providing services to taxonomists for standard genome sequencing and annotation.</title>
        <authorList>
            <consortium name="The Broad Institute Genomics Platform"/>
            <consortium name="The Broad Institute Genome Sequencing Center for Infectious Disease"/>
            <person name="Wu L."/>
            <person name="Ma J."/>
        </authorList>
    </citation>
    <scope>NUCLEOTIDE SEQUENCE [LARGE SCALE GENOMIC DNA]</scope>
    <source>
        <strain evidence="5">CGMCC 1.12404</strain>
    </source>
</reference>
<organism evidence="4 5">
    <name type="scientific">Kroppenstedtia guangzhouensis</name>
    <dbReference type="NCBI Taxonomy" id="1274356"/>
    <lineage>
        <taxon>Bacteria</taxon>
        <taxon>Bacillati</taxon>
        <taxon>Bacillota</taxon>
        <taxon>Bacilli</taxon>
        <taxon>Bacillales</taxon>
        <taxon>Thermoactinomycetaceae</taxon>
        <taxon>Kroppenstedtia</taxon>
    </lineage>
</organism>
<evidence type="ECO:0000313" key="5">
    <source>
        <dbReference type="Proteomes" id="UP000617979"/>
    </source>
</evidence>
<keyword evidence="5" id="KW-1185">Reference proteome</keyword>
<dbReference type="PANTHER" id="PTHR48075">
    <property type="entry name" value="3-HYDROXYACYL-COA DEHYDROGENASE FAMILY PROTEIN"/>
    <property type="match status" value="1"/>
</dbReference>
<evidence type="ECO:0000256" key="2">
    <source>
        <dbReference type="ARBA" id="ARBA00009463"/>
    </source>
</evidence>
<dbReference type="Gene3D" id="1.10.1040.10">
    <property type="entry name" value="N-(1-d-carboxylethyl)-l-norvaline Dehydrogenase, domain 2"/>
    <property type="match status" value="1"/>
</dbReference>
<dbReference type="SUPFAM" id="SSF48179">
    <property type="entry name" value="6-phosphogluconate dehydrogenase C-terminal domain-like"/>
    <property type="match status" value="1"/>
</dbReference>
<evidence type="ECO:0000259" key="3">
    <source>
        <dbReference type="Pfam" id="PF00725"/>
    </source>
</evidence>
<accession>A0ABQ1H1H3</accession>
<comment type="similarity">
    <text evidence="2">Belongs to the 3-hydroxyacyl-CoA dehydrogenase family.</text>
</comment>
<dbReference type="InterPro" id="IPR006108">
    <property type="entry name" value="3HC_DH_C"/>
</dbReference>
<dbReference type="RefSeq" id="WP_188433415.1">
    <property type="nucleotide sequence ID" value="NZ_BMEX01000018.1"/>
</dbReference>
<comment type="pathway">
    <text evidence="1">Lipid metabolism; butanoate metabolism.</text>
</comment>
<dbReference type="Proteomes" id="UP000617979">
    <property type="component" value="Unassembled WGS sequence"/>
</dbReference>
<dbReference type="Pfam" id="PF00725">
    <property type="entry name" value="3HCDH"/>
    <property type="match status" value="1"/>
</dbReference>
<proteinExistence type="inferred from homology"/>
<dbReference type="PANTHER" id="PTHR48075:SF5">
    <property type="entry name" value="3-HYDROXYBUTYRYL-COA DEHYDROGENASE"/>
    <property type="match status" value="1"/>
</dbReference>
<name>A0ABQ1H1H3_9BACL</name>
<feature type="domain" description="3-hydroxyacyl-CoA dehydrogenase C-terminal" evidence="3">
    <location>
        <begin position="144"/>
        <end position="240"/>
    </location>
</feature>
<evidence type="ECO:0000313" key="4">
    <source>
        <dbReference type="EMBL" id="GGA55493.1"/>
    </source>
</evidence>
<gene>
    <name evidence="4" type="ORF">GCM10007416_30910</name>
</gene>
<dbReference type="Gene3D" id="3.40.50.720">
    <property type="entry name" value="NAD(P)-binding Rossmann-like Domain"/>
    <property type="match status" value="1"/>
</dbReference>
<sequence>MTDKVLLVGDGPLAREAAACFREWGAEVISQEAGGNPCEGVTAVIDVLAGSVDRKRKGLIQAEKSVSPDTPIFTSALHVGCTRIASWLNRPERVAGFSPLLLPTMNVVEVSRPLQAEEDPGWEGRVRWWERWNKRVEILEDEPGLVFPRTLALMVNEAAFVLTEKAATAEDIDMAMKKGTNHPHGPLEWADRVGVDQILWILTGLYTELGDDRYRPAPLLRRMVYAGRLGRAAGRGFYRYEMAGERG</sequence>